<protein>
    <submittedName>
        <fullName evidence="1">15257_t:CDS:1</fullName>
    </submittedName>
</protein>
<accession>A0A9W4WHA0</accession>
<dbReference type="EMBL" id="CAMKVN010000008">
    <property type="protein sequence ID" value="CAI2161591.1"/>
    <property type="molecule type" value="Genomic_DNA"/>
</dbReference>
<sequence>MVNENIIPKTEMVYELKNEIPSFEEFMKTYQSNEASEFLTEVEYQDQALNGPRYGPGNSQSAETVTKKVLSVGLAVSYFTPLSAVTIPLSVGAGVASASMMTYGVIADDKEVGKVGAHMAEVLVDSATGDFHDQGKIVVYALCRVYWKKIRKLLGYDDSWWDKLSKKEKHN</sequence>
<name>A0A9W4WHA0_9GLOM</name>
<evidence type="ECO:0000313" key="2">
    <source>
        <dbReference type="Proteomes" id="UP001153678"/>
    </source>
</evidence>
<gene>
    <name evidence="1" type="ORF">FWILDA_LOCUS124</name>
</gene>
<organism evidence="1 2">
    <name type="scientific">Funneliformis geosporum</name>
    <dbReference type="NCBI Taxonomy" id="1117311"/>
    <lineage>
        <taxon>Eukaryota</taxon>
        <taxon>Fungi</taxon>
        <taxon>Fungi incertae sedis</taxon>
        <taxon>Mucoromycota</taxon>
        <taxon>Glomeromycotina</taxon>
        <taxon>Glomeromycetes</taxon>
        <taxon>Glomerales</taxon>
        <taxon>Glomeraceae</taxon>
        <taxon>Funneliformis</taxon>
    </lineage>
</organism>
<reference evidence="1" key="1">
    <citation type="submission" date="2022-08" db="EMBL/GenBank/DDBJ databases">
        <authorList>
            <person name="Kallberg Y."/>
            <person name="Tangrot J."/>
            <person name="Rosling A."/>
        </authorList>
    </citation>
    <scope>NUCLEOTIDE SEQUENCE</scope>
    <source>
        <strain evidence="1">Wild A</strain>
    </source>
</reference>
<dbReference type="Proteomes" id="UP001153678">
    <property type="component" value="Unassembled WGS sequence"/>
</dbReference>
<evidence type="ECO:0000313" key="1">
    <source>
        <dbReference type="EMBL" id="CAI2161591.1"/>
    </source>
</evidence>
<dbReference type="OrthoDB" id="2444024at2759"/>
<dbReference type="AlphaFoldDB" id="A0A9W4WHA0"/>
<comment type="caution">
    <text evidence="1">The sequence shown here is derived from an EMBL/GenBank/DDBJ whole genome shotgun (WGS) entry which is preliminary data.</text>
</comment>
<proteinExistence type="predicted"/>
<keyword evidence="2" id="KW-1185">Reference proteome</keyword>